<protein>
    <recommendedName>
        <fullName evidence="2 5">acid phosphatase</fullName>
        <ecNumber evidence="2 5">3.1.3.2</ecNumber>
    </recommendedName>
</protein>
<dbReference type="InterPro" id="IPR024927">
    <property type="entry name" value="Acid_PPase"/>
</dbReference>
<feature type="binding site" evidence="6">
    <location>
        <position position="259"/>
    </location>
    <ligand>
        <name>Fe cation</name>
        <dbReference type="ChEBI" id="CHEBI:24875"/>
        <label>1</label>
    </ligand>
</feature>
<dbReference type="GO" id="GO:0003993">
    <property type="term" value="F:acid phosphatase activity"/>
    <property type="evidence" value="ECO:0007669"/>
    <property type="project" value="UniProtKB-UniRule"/>
</dbReference>
<dbReference type="RefSeq" id="WP_160180340.1">
    <property type="nucleotide sequence ID" value="NZ_CP047656.1"/>
</dbReference>
<keyword evidence="3 7" id="KW-0732">Signal</keyword>
<evidence type="ECO:0000256" key="1">
    <source>
        <dbReference type="ARBA" id="ARBA00000032"/>
    </source>
</evidence>
<keyword evidence="6" id="KW-0479">Metal-binding</keyword>
<dbReference type="OrthoDB" id="9809781at2"/>
<dbReference type="PIRSF" id="PIRSF000898">
    <property type="entry name" value="Acid_Ptase_5"/>
    <property type="match status" value="1"/>
</dbReference>
<dbReference type="EMBL" id="CP047656">
    <property type="protein sequence ID" value="QHJ12325.1"/>
    <property type="molecule type" value="Genomic_DNA"/>
</dbReference>
<evidence type="ECO:0000256" key="4">
    <source>
        <dbReference type="ARBA" id="ARBA00022801"/>
    </source>
</evidence>
<dbReference type="SUPFAM" id="SSF56300">
    <property type="entry name" value="Metallo-dependent phosphatases"/>
    <property type="match status" value="1"/>
</dbReference>
<dbReference type="InterPro" id="IPR004843">
    <property type="entry name" value="Calcineurin-like_PHP"/>
</dbReference>
<dbReference type="PANTHER" id="PTHR10161">
    <property type="entry name" value="TARTRATE-RESISTANT ACID PHOSPHATASE TYPE 5"/>
    <property type="match status" value="1"/>
</dbReference>
<evidence type="ECO:0000313" key="9">
    <source>
        <dbReference type="EMBL" id="QHJ12325.1"/>
    </source>
</evidence>
<organism evidence="9 10">
    <name type="scientific">Paraglaciecola mesophila</name>
    <dbReference type="NCBI Taxonomy" id="197222"/>
    <lineage>
        <taxon>Bacteria</taxon>
        <taxon>Pseudomonadati</taxon>
        <taxon>Pseudomonadota</taxon>
        <taxon>Gammaproteobacteria</taxon>
        <taxon>Alteromonadales</taxon>
        <taxon>Alteromonadaceae</taxon>
        <taxon>Paraglaciecola</taxon>
    </lineage>
</organism>
<feature type="binding site" evidence="6">
    <location>
        <position position="92"/>
    </location>
    <ligand>
        <name>Fe cation</name>
        <dbReference type="ChEBI" id="CHEBI:24875"/>
        <label>1</label>
    </ligand>
</feature>
<feature type="chain" id="PRO_5032864701" description="acid phosphatase" evidence="7">
    <location>
        <begin position="26"/>
        <end position="332"/>
    </location>
</feature>
<keyword evidence="4 5" id="KW-0378">Hydrolase</keyword>
<evidence type="ECO:0000256" key="2">
    <source>
        <dbReference type="ARBA" id="ARBA00012646"/>
    </source>
</evidence>
<evidence type="ECO:0000313" key="10">
    <source>
        <dbReference type="Proteomes" id="UP000464524"/>
    </source>
</evidence>
<evidence type="ECO:0000256" key="7">
    <source>
        <dbReference type="SAM" id="SignalP"/>
    </source>
</evidence>
<keyword evidence="5 6" id="KW-0408">Iron</keyword>
<evidence type="ECO:0000256" key="3">
    <source>
        <dbReference type="ARBA" id="ARBA00022729"/>
    </source>
</evidence>
<comment type="catalytic activity">
    <reaction evidence="1 5">
        <text>a phosphate monoester + H2O = an alcohol + phosphate</text>
        <dbReference type="Rhea" id="RHEA:15017"/>
        <dbReference type="ChEBI" id="CHEBI:15377"/>
        <dbReference type="ChEBI" id="CHEBI:30879"/>
        <dbReference type="ChEBI" id="CHEBI:43474"/>
        <dbReference type="ChEBI" id="CHEBI:67140"/>
        <dbReference type="EC" id="3.1.3.2"/>
    </reaction>
</comment>
<name>A0A857JJU2_9ALTE</name>
<feature type="domain" description="Calcineurin-like phosphoesterase" evidence="8">
    <location>
        <begin position="54"/>
        <end position="260"/>
    </location>
</feature>
<sequence length="332" mass="37836">MLLNRCHVMFCGLLLLCVLSSLALAQSGPQVYDEDHYQQHHIKPLQETPEGLDFLVLGDWGRNGHYQQRQVAMWMDVVMQQLDGDFIVTTGDNFYSNGVASIHDPYWQSSFEHIYQGPHLFENWYAILGNHDYRGNWQAQIDYTHVSRRWQMPAQYYAKNIALEDGASVLMVFLDTNPLNPEYQHKAKYAATQQQDASKQLAWLKHQLANSNATWKVVIGHHPLYSSGKRYGKTSGIRGVLEPILEGYQVDVYFAGHEHDLQHNQPEGTRVAHFVSGAGSEVRPIAQREFTKFATSQAGFATVGIDKAQMTVRFISADGKLLYQYQIQKDNS</sequence>
<evidence type="ECO:0000256" key="5">
    <source>
        <dbReference type="PIRNR" id="PIRNR000898"/>
    </source>
</evidence>
<evidence type="ECO:0000256" key="6">
    <source>
        <dbReference type="PIRSR" id="PIRSR000898-1"/>
    </source>
</evidence>
<keyword evidence="10" id="KW-1185">Reference proteome</keyword>
<evidence type="ECO:0000259" key="8">
    <source>
        <dbReference type="Pfam" id="PF00149"/>
    </source>
</evidence>
<dbReference type="AlphaFoldDB" id="A0A857JJU2"/>
<dbReference type="PANTHER" id="PTHR10161:SF14">
    <property type="entry name" value="TARTRATE-RESISTANT ACID PHOSPHATASE TYPE 5"/>
    <property type="match status" value="1"/>
</dbReference>
<feature type="binding site" evidence="6">
    <location>
        <position position="221"/>
    </location>
    <ligand>
        <name>Fe cation</name>
        <dbReference type="ChEBI" id="CHEBI:24875"/>
        <label>2</label>
    </ligand>
</feature>
<dbReference type="CDD" id="cd07378">
    <property type="entry name" value="MPP_ACP5"/>
    <property type="match status" value="1"/>
</dbReference>
<feature type="binding site" evidence="6">
    <location>
        <position position="257"/>
    </location>
    <ligand>
        <name>Fe cation</name>
        <dbReference type="ChEBI" id="CHEBI:24875"/>
        <label>2</label>
    </ligand>
</feature>
<feature type="binding site" evidence="6">
    <location>
        <position position="130"/>
    </location>
    <ligand>
        <name>Fe cation</name>
        <dbReference type="ChEBI" id="CHEBI:24875"/>
        <label>2</label>
    </ligand>
</feature>
<dbReference type="InterPro" id="IPR051558">
    <property type="entry name" value="Metallophosphoesterase_PAP"/>
</dbReference>
<feature type="binding site" evidence="6">
    <location>
        <position position="92"/>
    </location>
    <ligand>
        <name>Fe cation</name>
        <dbReference type="ChEBI" id="CHEBI:24875"/>
        <label>2</label>
    </ligand>
</feature>
<feature type="signal peptide" evidence="7">
    <location>
        <begin position="1"/>
        <end position="25"/>
    </location>
</feature>
<dbReference type="EC" id="3.1.3.2" evidence="2 5"/>
<feature type="binding site" evidence="6">
    <location>
        <position position="59"/>
    </location>
    <ligand>
        <name>Fe cation</name>
        <dbReference type="ChEBI" id="CHEBI:24875"/>
        <label>1</label>
    </ligand>
</feature>
<feature type="binding site" evidence="6">
    <location>
        <position position="95"/>
    </location>
    <ligand>
        <name>Fe cation</name>
        <dbReference type="ChEBI" id="CHEBI:24875"/>
        <label>1</label>
    </ligand>
</feature>
<reference evidence="9 10" key="1">
    <citation type="submission" date="2019-12" db="EMBL/GenBank/DDBJ databases">
        <title>Genome sequencing and assembly of endphytes of Porphyra tenera.</title>
        <authorList>
            <person name="Park J.M."/>
            <person name="Shin R."/>
            <person name="Jo S.H."/>
        </authorList>
    </citation>
    <scope>NUCLEOTIDE SEQUENCE [LARGE SCALE GENOMIC DNA]</scope>
    <source>
        <strain evidence="9 10">GPM4</strain>
    </source>
</reference>
<accession>A0A857JJU2</accession>
<dbReference type="Proteomes" id="UP000464524">
    <property type="component" value="Chromosome"/>
</dbReference>
<dbReference type="Gene3D" id="3.60.21.10">
    <property type="match status" value="1"/>
</dbReference>
<dbReference type="Pfam" id="PF00149">
    <property type="entry name" value="Metallophos"/>
    <property type="match status" value="1"/>
</dbReference>
<gene>
    <name evidence="9" type="ORF">FX988_02577</name>
</gene>
<proteinExistence type="predicted"/>
<dbReference type="InterPro" id="IPR029052">
    <property type="entry name" value="Metallo-depent_PP-like"/>
</dbReference>
<comment type="cofactor">
    <cofactor evidence="6">
        <name>Fe cation</name>
        <dbReference type="ChEBI" id="CHEBI:24875"/>
    </cofactor>
    <text evidence="6">Binds 2 iron ions per subunit.</text>
</comment>
<dbReference type="GO" id="GO:0046872">
    <property type="term" value="F:metal ion binding"/>
    <property type="evidence" value="ECO:0007669"/>
    <property type="project" value="UniProtKB-KW"/>
</dbReference>
<dbReference type="KEGG" id="pmes:FX988_02577"/>